<evidence type="ECO:0000313" key="2">
    <source>
        <dbReference type="EMBL" id="GAQ78748.1"/>
    </source>
</evidence>
<evidence type="ECO:0008006" key="4">
    <source>
        <dbReference type="Google" id="ProtNLM"/>
    </source>
</evidence>
<dbReference type="Proteomes" id="UP000054558">
    <property type="component" value="Unassembled WGS sequence"/>
</dbReference>
<dbReference type="PROSITE" id="PS51257">
    <property type="entry name" value="PROKAR_LIPOPROTEIN"/>
    <property type="match status" value="1"/>
</dbReference>
<evidence type="ECO:0000313" key="3">
    <source>
        <dbReference type="Proteomes" id="UP000054558"/>
    </source>
</evidence>
<organism evidence="2 3">
    <name type="scientific">Klebsormidium nitens</name>
    <name type="common">Green alga</name>
    <name type="synonym">Ulothrix nitens</name>
    <dbReference type="NCBI Taxonomy" id="105231"/>
    <lineage>
        <taxon>Eukaryota</taxon>
        <taxon>Viridiplantae</taxon>
        <taxon>Streptophyta</taxon>
        <taxon>Klebsormidiophyceae</taxon>
        <taxon>Klebsormidiales</taxon>
        <taxon>Klebsormidiaceae</taxon>
        <taxon>Klebsormidium</taxon>
    </lineage>
</organism>
<keyword evidence="1" id="KW-0812">Transmembrane</keyword>
<dbReference type="EMBL" id="DF236967">
    <property type="protein sequence ID" value="GAQ78748.1"/>
    <property type="molecule type" value="Genomic_DNA"/>
</dbReference>
<accession>A0A1Y1HSF4</accession>
<gene>
    <name evidence="2" type="ORF">KFL_000180310</name>
</gene>
<feature type="transmembrane region" description="Helical" evidence="1">
    <location>
        <begin position="119"/>
        <end position="140"/>
    </location>
</feature>
<reference evidence="2 3" key="1">
    <citation type="journal article" date="2014" name="Nat. Commun.">
        <title>Klebsormidium flaccidum genome reveals primary factors for plant terrestrial adaptation.</title>
        <authorList>
            <person name="Hori K."/>
            <person name="Maruyama F."/>
            <person name="Fujisawa T."/>
            <person name="Togashi T."/>
            <person name="Yamamoto N."/>
            <person name="Seo M."/>
            <person name="Sato S."/>
            <person name="Yamada T."/>
            <person name="Mori H."/>
            <person name="Tajima N."/>
            <person name="Moriyama T."/>
            <person name="Ikeuchi M."/>
            <person name="Watanabe M."/>
            <person name="Wada H."/>
            <person name="Kobayashi K."/>
            <person name="Saito M."/>
            <person name="Masuda T."/>
            <person name="Sasaki-Sekimoto Y."/>
            <person name="Mashiguchi K."/>
            <person name="Awai K."/>
            <person name="Shimojima M."/>
            <person name="Masuda S."/>
            <person name="Iwai M."/>
            <person name="Nobusawa T."/>
            <person name="Narise T."/>
            <person name="Kondo S."/>
            <person name="Saito H."/>
            <person name="Sato R."/>
            <person name="Murakawa M."/>
            <person name="Ihara Y."/>
            <person name="Oshima-Yamada Y."/>
            <person name="Ohtaka K."/>
            <person name="Satoh M."/>
            <person name="Sonobe K."/>
            <person name="Ishii M."/>
            <person name="Ohtani R."/>
            <person name="Kanamori-Sato M."/>
            <person name="Honoki R."/>
            <person name="Miyazaki D."/>
            <person name="Mochizuki H."/>
            <person name="Umetsu J."/>
            <person name="Higashi K."/>
            <person name="Shibata D."/>
            <person name="Kamiya Y."/>
            <person name="Sato N."/>
            <person name="Nakamura Y."/>
            <person name="Tabata S."/>
            <person name="Ida S."/>
            <person name="Kurokawa K."/>
            <person name="Ohta H."/>
        </authorList>
    </citation>
    <scope>NUCLEOTIDE SEQUENCE [LARGE SCALE GENOMIC DNA]</scope>
    <source>
        <strain evidence="2 3">NIES-2285</strain>
    </source>
</reference>
<dbReference type="InterPro" id="IPR008390">
    <property type="entry name" value="AWPM-19"/>
</dbReference>
<dbReference type="AlphaFoldDB" id="A0A1Y1HSF4"/>
<dbReference type="PANTHER" id="PTHR33294">
    <property type="entry name" value="AWPM-19-LIKE FAMILY PROTEIN"/>
    <property type="match status" value="1"/>
</dbReference>
<name>A0A1Y1HSF4_KLENI</name>
<keyword evidence="1" id="KW-0472">Membrane</keyword>
<feature type="transmembrane region" description="Helical" evidence="1">
    <location>
        <begin position="12"/>
        <end position="36"/>
    </location>
</feature>
<feature type="transmembrane region" description="Helical" evidence="1">
    <location>
        <begin position="80"/>
        <end position="99"/>
    </location>
</feature>
<feature type="transmembrane region" description="Helical" evidence="1">
    <location>
        <begin position="48"/>
        <end position="73"/>
    </location>
</feature>
<protein>
    <recommendedName>
        <fullName evidence="4">AWPM-19-like family protein</fullName>
    </recommendedName>
</protein>
<dbReference type="PANTHER" id="PTHR33294:SF5">
    <property type="entry name" value="AWPM-19-LIKE FAMILY PROTEIN"/>
    <property type="match status" value="1"/>
</dbReference>
<evidence type="ECO:0000256" key="1">
    <source>
        <dbReference type="SAM" id="Phobius"/>
    </source>
</evidence>
<keyword evidence="3" id="KW-1185">Reference proteome</keyword>
<keyword evidence="1" id="KW-1133">Transmembrane helix</keyword>
<sequence>MAARKDTGVVAGLAVLNALIILTNVGIISCIVDNILSDNIHKNSTPNAATTFLLIFSVSGVLIGATSAFLGLIHSVQRDHALRAVAFGLSFAATIFYVLSLGFGAKQTNLKGEGSLEKAVFALDVILVVTGSLYTILLFLGLTHDDSAGLGGAPAGMKATQFDAVKV</sequence>
<dbReference type="Pfam" id="PF05512">
    <property type="entry name" value="AWPM-19"/>
    <property type="match status" value="1"/>
</dbReference>
<proteinExistence type="predicted"/>